<comment type="caution">
    <text evidence="1">The sequence shown here is derived from an EMBL/GenBank/DDBJ whole genome shotgun (WGS) entry which is preliminary data.</text>
</comment>
<dbReference type="Proteomes" id="UP000245697">
    <property type="component" value="Unassembled WGS sequence"/>
</dbReference>
<dbReference type="RefSeq" id="WP_239170766.1">
    <property type="nucleotide sequence ID" value="NZ_BONA01000128.1"/>
</dbReference>
<gene>
    <name evidence="1" type="ORF">BC793_1655</name>
</gene>
<name>A0A316E6E8_9ACTN</name>
<organism evidence="1 2">
    <name type="scientific">Actinoplanes xinjiangensis</name>
    <dbReference type="NCBI Taxonomy" id="512350"/>
    <lineage>
        <taxon>Bacteria</taxon>
        <taxon>Bacillati</taxon>
        <taxon>Actinomycetota</taxon>
        <taxon>Actinomycetes</taxon>
        <taxon>Micromonosporales</taxon>
        <taxon>Micromonosporaceae</taxon>
        <taxon>Actinoplanes</taxon>
    </lineage>
</organism>
<reference evidence="1 2" key="1">
    <citation type="submission" date="2018-05" db="EMBL/GenBank/DDBJ databases">
        <title>Genomic Encyclopedia of Archaeal and Bacterial Type Strains, Phase II (KMG-II): from individual species to whole genera.</title>
        <authorList>
            <person name="Goeker M."/>
        </authorList>
    </citation>
    <scope>NUCLEOTIDE SEQUENCE [LARGE SCALE GENOMIC DNA]</scope>
    <source>
        <strain evidence="1 2">DSM 45184</strain>
    </source>
</reference>
<keyword evidence="2" id="KW-1185">Reference proteome</keyword>
<dbReference type="EMBL" id="QGGR01000065">
    <property type="protein sequence ID" value="PWK26287.1"/>
    <property type="molecule type" value="Genomic_DNA"/>
</dbReference>
<proteinExistence type="predicted"/>
<evidence type="ECO:0000313" key="1">
    <source>
        <dbReference type="EMBL" id="PWK26287.1"/>
    </source>
</evidence>
<protein>
    <submittedName>
        <fullName evidence="1">Uncharacterized protein</fullName>
    </submittedName>
</protein>
<dbReference type="AlphaFoldDB" id="A0A316E6E8"/>
<evidence type="ECO:0000313" key="2">
    <source>
        <dbReference type="Proteomes" id="UP000245697"/>
    </source>
</evidence>
<accession>A0A316E6E8</accession>
<sequence length="161" mass="17469">MGAGLLEQRGDLGGAIELLSSSVSRLDVESTEKLVALLTTVGDVSELRRRARPGRFVAMIRRLADRADQVDWNNESGSLAATLALAGLLARTGQSDEALKVLREAVDAGYVEVREPFALLLATIGHHQELETRAALGDWDAWTCWRHLPGCTGRHPETALD</sequence>